<dbReference type="PANTHER" id="PTHR43736:SF4">
    <property type="entry name" value="SLR1690 PROTEIN"/>
    <property type="match status" value="1"/>
</dbReference>
<dbReference type="Proteomes" id="UP000600588">
    <property type="component" value="Unassembled WGS sequence"/>
</dbReference>
<dbReference type="InterPro" id="IPR036388">
    <property type="entry name" value="WH-like_DNA-bd_sf"/>
</dbReference>
<dbReference type="Gene3D" id="1.10.10.10">
    <property type="entry name" value="Winged helix-like DNA-binding domain superfamily/Winged helix DNA-binding domain"/>
    <property type="match status" value="1"/>
</dbReference>
<dbReference type="Gene3D" id="3.90.79.10">
    <property type="entry name" value="Nucleoside Triphosphate Pyrophosphohydrolase"/>
    <property type="match status" value="1"/>
</dbReference>
<feature type="domain" description="Nudix hydrolase" evidence="1">
    <location>
        <begin position="22"/>
        <end position="143"/>
    </location>
</feature>
<dbReference type="InterPro" id="IPR036390">
    <property type="entry name" value="WH_DNA-bd_sf"/>
</dbReference>
<evidence type="ECO:0000313" key="3">
    <source>
        <dbReference type="EMBL" id="MBD0831147.1"/>
    </source>
</evidence>
<protein>
    <submittedName>
        <fullName evidence="3">NUDIX hydrolase</fullName>
    </submittedName>
</protein>
<dbReference type="SUPFAM" id="SSF55811">
    <property type="entry name" value="Nudix"/>
    <property type="match status" value="1"/>
</dbReference>
<gene>
    <name evidence="3" type="ORF">ICJ83_03280</name>
</gene>
<dbReference type="SUPFAM" id="SSF46785">
    <property type="entry name" value="Winged helix' DNA-binding domain"/>
    <property type="match status" value="1"/>
</dbReference>
<dbReference type="InterPro" id="IPR015797">
    <property type="entry name" value="NUDIX_hydrolase-like_dom_sf"/>
</dbReference>
<organism evidence="3 4">
    <name type="scientific">Aestuariibaculum sediminum</name>
    <dbReference type="NCBI Taxonomy" id="2770637"/>
    <lineage>
        <taxon>Bacteria</taxon>
        <taxon>Pseudomonadati</taxon>
        <taxon>Bacteroidota</taxon>
        <taxon>Flavobacteriia</taxon>
        <taxon>Flavobacteriales</taxon>
        <taxon>Flavobacteriaceae</taxon>
    </lineage>
</organism>
<dbReference type="CDD" id="cd18873">
    <property type="entry name" value="NUDIX_NadM_like"/>
    <property type="match status" value="1"/>
</dbReference>
<name>A0A8J6Q828_9FLAO</name>
<dbReference type="Pfam" id="PF21906">
    <property type="entry name" value="WHD_NrtR"/>
    <property type="match status" value="1"/>
</dbReference>
<keyword evidence="3" id="KW-0378">Hydrolase</keyword>
<dbReference type="PANTHER" id="PTHR43736">
    <property type="entry name" value="ADP-RIBOSE PYROPHOSPHATASE"/>
    <property type="match status" value="1"/>
</dbReference>
<dbReference type="Pfam" id="PF00293">
    <property type="entry name" value="NUDIX"/>
    <property type="match status" value="1"/>
</dbReference>
<dbReference type="InterPro" id="IPR054105">
    <property type="entry name" value="WHD_NrtR"/>
</dbReference>
<sequence length="240" mass="28076">MNNKNNETIDTPTYENGEKMYVATDCIIFGFDDGILKLLVFERRVKPKQGELSLIGSFVSPNENVTEAAQRVLKEITGLENIFMEELKCYSNIDRDEGARCLSIAQYALIRIGEYDKQLVEKHGAQWYEIGKLPKLVYDHDQMVEDALERLRTKSRFYPIGIELLPKQFTIPQLQKLYEVIHQKQLDPRNFRKKVLSLKLLIPLNKKDKTGSKKGAYLYKFDYKKYKKLEEKGFNFSIFK</sequence>
<dbReference type="EMBL" id="JACVXB010000001">
    <property type="protein sequence ID" value="MBD0831147.1"/>
    <property type="molecule type" value="Genomic_DNA"/>
</dbReference>
<evidence type="ECO:0000313" key="4">
    <source>
        <dbReference type="Proteomes" id="UP000600588"/>
    </source>
</evidence>
<comment type="caution">
    <text evidence="3">The sequence shown here is derived from an EMBL/GenBank/DDBJ whole genome shotgun (WGS) entry which is preliminary data.</text>
</comment>
<dbReference type="InterPro" id="IPR000086">
    <property type="entry name" value="NUDIX_hydrolase_dom"/>
</dbReference>
<dbReference type="AlphaFoldDB" id="A0A8J6Q828"/>
<proteinExistence type="predicted"/>
<evidence type="ECO:0000259" key="2">
    <source>
        <dbReference type="Pfam" id="PF21906"/>
    </source>
</evidence>
<dbReference type="GO" id="GO:0016787">
    <property type="term" value="F:hydrolase activity"/>
    <property type="evidence" value="ECO:0007669"/>
    <property type="project" value="UniProtKB-KW"/>
</dbReference>
<dbReference type="RefSeq" id="WP_188228918.1">
    <property type="nucleotide sequence ID" value="NZ_JACVXB010000001.1"/>
</dbReference>
<evidence type="ECO:0000259" key="1">
    <source>
        <dbReference type="Pfam" id="PF00293"/>
    </source>
</evidence>
<feature type="domain" description="NrtR DNA-binding winged helix" evidence="2">
    <location>
        <begin position="161"/>
        <end position="221"/>
    </location>
</feature>
<accession>A0A8J6Q828</accession>
<keyword evidence="4" id="KW-1185">Reference proteome</keyword>
<reference evidence="3 4" key="1">
    <citation type="submission" date="2020-09" db="EMBL/GenBank/DDBJ databases">
        <title>TT11 complete genome.</title>
        <authorList>
            <person name="Wu Z."/>
        </authorList>
    </citation>
    <scope>NUCLEOTIDE SEQUENCE [LARGE SCALE GENOMIC DNA]</scope>
    <source>
        <strain evidence="3 4">TT11</strain>
    </source>
</reference>